<dbReference type="SUPFAM" id="SSF52279">
    <property type="entry name" value="Beta-D-glucan exohydrolase, C-terminal domain"/>
    <property type="match status" value="1"/>
</dbReference>
<keyword evidence="17" id="KW-1185">Reference proteome</keyword>
<evidence type="ECO:0000256" key="13">
    <source>
        <dbReference type="RuleBase" id="RU361161"/>
    </source>
</evidence>
<name>A0A1C4ASF5_9ENTR</name>
<dbReference type="InterPro" id="IPR013783">
    <property type="entry name" value="Ig-like_fold"/>
</dbReference>
<evidence type="ECO:0000256" key="9">
    <source>
        <dbReference type="ARBA" id="ARBA00031448"/>
    </source>
</evidence>
<dbReference type="PANTHER" id="PTHR30620">
    <property type="entry name" value="PERIPLASMIC BETA-GLUCOSIDASE-RELATED"/>
    <property type="match status" value="1"/>
</dbReference>
<keyword evidence="7 13" id="KW-0378">Hydrolase</keyword>
<dbReference type="Pfam" id="PF00933">
    <property type="entry name" value="Glyco_hydro_3"/>
    <property type="match status" value="1"/>
</dbReference>
<evidence type="ECO:0000256" key="7">
    <source>
        <dbReference type="ARBA" id="ARBA00022801"/>
    </source>
</evidence>
<evidence type="ECO:0000256" key="10">
    <source>
        <dbReference type="ARBA" id="ARBA00032194"/>
    </source>
</evidence>
<keyword evidence="8 13" id="KW-0326">Glycosidase</keyword>
<dbReference type="Gene3D" id="2.60.40.10">
    <property type="entry name" value="Immunoglobulins"/>
    <property type="match status" value="1"/>
</dbReference>
<dbReference type="InterPro" id="IPR019800">
    <property type="entry name" value="Glyco_hydro_3_AS"/>
</dbReference>
<keyword evidence="6" id="KW-0574">Periplasm</keyword>
<comment type="catalytic activity">
    <reaction evidence="1">
        <text>Hydrolysis of terminal, non-reducing beta-D-glucosyl residues with release of beta-D-glucose.</text>
        <dbReference type="EC" id="3.2.1.21"/>
    </reaction>
</comment>
<evidence type="ECO:0000256" key="6">
    <source>
        <dbReference type="ARBA" id="ARBA00022764"/>
    </source>
</evidence>
<evidence type="ECO:0000313" key="17">
    <source>
        <dbReference type="Proteomes" id="UP000198515"/>
    </source>
</evidence>
<gene>
    <name evidence="16" type="ORF">GA0061070_100590</name>
</gene>
<dbReference type="AlphaFoldDB" id="A0A1C4ASF5"/>
<protein>
    <recommendedName>
        <fullName evidence="12">Periplasmic beta-glucosidase</fullName>
        <ecNumber evidence="4">3.2.1.21</ecNumber>
    </recommendedName>
    <alternativeName>
        <fullName evidence="11">Beta-D-glucoside glucohydrolase</fullName>
    </alternativeName>
    <alternativeName>
        <fullName evidence="9">Cellobiase</fullName>
    </alternativeName>
    <alternativeName>
        <fullName evidence="10">Gentiobiase</fullName>
    </alternativeName>
</protein>
<proteinExistence type="inferred from homology"/>
<dbReference type="PRINTS" id="PR00133">
    <property type="entry name" value="GLHYDRLASE3"/>
</dbReference>
<reference evidence="17" key="1">
    <citation type="submission" date="2016-08" db="EMBL/GenBank/DDBJ databases">
        <authorList>
            <person name="Varghese N."/>
            <person name="Submissions Spin"/>
        </authorList>
    </citation>
    <scope>NUCLEOTIDE SEQUENCE [LARGE SCALE GENOMIC DNA]</scope>
    <source>
        <strain evidence="17">REICA_142</strain>
    </source>
</reference>
<evidence type="ECO:0000259" key="15">
    <source>
        <dbReference type="SMART" id="SM01217"/>
    </source>
</evidence>
<feature type="compositionally biased region" description="Basic and acidic residues" evidence="14">
    <location>
        <begin position="390"/>
        <end position="410"/>
    </location>
</feature>
<dbReference type="Proteomes" id="UP000198515">
    <property type="component" value="Unassembled WGS sequence"/>
</dbReference>
<dbReference type="NCBIfam" id="NF011678">
    <property type="entry name" value="PRK15098.1"/>
    <property type="match status" value="1"/>
</dbReference>
<dbReference type="InterPro" id="IPR051915">
    <property type="entry name" value="Cellulose_Degrad_GH3"/>
</dbReference>
<feature type="domain" description="Fibronectin type III-like" evidence="15">
    <location>
        <begin position="708"/>
        <end position="777"/>
    </location>
</feature>
<evidence type="ECO:0000256" key="2">
    <source>
        <dbReference type="ARBA" id="ARBA00004418"/>
    </source>
</evidence>
<evidence type="ECO:0000256" key="3">
    <source>
        <dbReference type="ARBA" id="ARBA00005336"/>
    </source>
</evidence>
<dbReference type="Pfam" id="PF01915">
    <property type="entry name" value="Glyco_hydro_3_C"/>
    <property type="match status" value="1"/>
</dbReference>
<evidence type="ECO:0000256" key="5">
    <source>
        <dbReference type="ARBA" id="ARBA00022729"/>
    </source>
</evidence>
<organism evidence="16 17">
    <name type="scientific">Kosakonia oryziphila</name>
    <dbReference type="NCBI Taxonomy" id="1005667"/>
    <lineage>
        <taxon>Bacteria</taxon>
        <taxon>Pseudomonadati</taxon>
        <taxon>Pseudomonadota</taxon>
        <taxon>Gammaproteobacteria</taxon>
        <taxon>Enterobacterales</taxon>
        <taxon>Enterobacteriaceae</taxon>
        <taxon>Kosakonia</taxon>
    </lineage>
</organism>
<evidence type="ECO:0000256" key="8">
    <source>
        <dbReference type="ARBA" id="ARBA00023295"/>
    </source>
</evidence>
<evidence type="ECO:0000256" key="12">
    <source>
        <dbReference type="ARBA" id="ARBA00067498"/>
    </source>
</evidence>
<evidence type="ECO:0000256" key="14">
    <source>
        <dbReference type="SAM" id="MobiDB-lite"/>
    </source>
</evidence>
<dbReference type="EC" id="3.2.1.21" evidence="4"/>
<dbReference type="SUPFAM" id="SSF51445">
    <property type="entry name" value="(Trans)glycosidases"/>
    <property type="match status" value="1"/>
</dbReference>
<dbReference type="EMBL" id="FMBC01000005">
    <property type="protein sequence ID" value="SCB97494.1"/>
    <property type="molecule type" value="Genomic_DNA"/>
</dbReference>
<dbReference type="FunFam" id="3.20.20.300:FF:000005">
    <property type="entry name" value="Periplasmic beta-glucosidase"/>
    <property type="match status" value="1"/>
</dbReference>
<dbReference type="InterPro" id="IPR026891">
    <property type="entry name" value="Fn3-like"/>
</dbReference>
<dbReference type="PROSITE" id="PS00775">
    <property type="entry name" value="GLYCOSYL_HYDROL_F3"/>
    <property type="match status" value="1"/>
</dbReference>
<dbReference type="Gene3D" id="3.40.50.1700">
    <property type="entry name" value="Glycoside hydrolase family 3 C-terminal domain"/>
    <property type="match status" value="1"/>
</dbReference>
<dbReference type="GO" id="GO:0008422">
    <property type="term" value="F:beta-glucosidase activity"/>
    <property type="evidence" value="ECO:0007669"/>
    <property type="project" value="UniProtKB-EC"/>
</dbReference>
<evidence type="ECO:0000256" key="4">
    <source>
        <dbReference type="ARBA" id="ARBA00012744"/>
    </source>
</evidence>
<dbReference type="InterPro" id="IPR036881">
    <property type="entry name" value="Glyco_hydro_3_C_sf"/>
</dbReference>
<accession>A0A1C4ASF5</accession>
<dbReference type="Pfam" id="PF14310">
    <property type="entry name" value="Fn3-like"/>
    <property type="match status" value="1"/>
</dbReference>
<dbReference type="InterPro" id="IPR001764">
    <property type="entry name" value="Glyco_hydro_3_N"/>
</dbReference>
<dbReference type="InterPro" id="IPR036962">
    <property type="entry name" value="Glyco_hydro_3_N_sf"/>
</dbReference>
<sequence length="788" mass="86414">MAHCVFFAVRSVVMGEIQESKYDMKWLCSVGVAMSLALQPALAEELIGNHPLTPEARDAFVTELLKKMTVDEKIGQLRLISVGPDNPKEAIREMIKKSQVGAIFNTVTRPDIREMQDQAMQLSRLKIPLFFAYDVIHGQRTVFPISLGLASSFNLDAVRTVGRISAWEAADDGLNMTWAPMVDVSRDPRWGRVSEGFGEDTFLTSEMGRTMVEAMQGKSPADRYSVMTSVKHFAAYGAVEGGKEYNTVDMSPQRLFNDYMPPYKAALDAGSGGVMVALNSLNGTPASSDSWLLKDLLRDQWHFKGITISDHGAIKELIKHGTAADPEDAVRVALKSGINMSMSDEYYSKYLPGLLKSGKVTMAELDDATRHVLNVKYDMGLFNDPYSHLGPKESDPKDTNAESRLHRKEAREVARESMVLLKNRLETLPLKKTDTVAVVGPLADSKRDSMGSWSAAGVADQSVTVLTGIRNALADKGEVLYAKGANITNDKDIVNFLNLYEPAVVVDPRSPKEMIDEAVAAAKKSDVVVAVVGEAQGMAHEASSRTDITIPQSQRDLIAALKATGKPLVLVLMNGRPLALVKEDQQADAILETWFAGTEGGNAIADILFGDYNPSGKLPMSFPRSVGQIPVYYSHLNTGRPYNADKPNKYTSRYFDEANGPLYPFGYGLSYTTFKVSDVKMSAPSMTSTGKLTASVEVTNTGKRAGETVIQMYLQDVTASMSRPVKQLRGFDKVNLQPGETKTVSFPIDVNALKFWNQQMKYAAEPGKFNVFIGVDSARVNQGEFELR</sequence>
<feature type="region of interest" description="Disordered" evidence="14">
    <location>
        <begin position="388"/>
        <end position="410"/>
    </location>
</feature>
<dbReference type="FunFam" id="3.40.50.1700:FF:000004">
    <property type="entry name" value="Periplasmic beta-glucosidase"/>
    <property type="match status" value="1"/>
</dbReference>
<dbReference type="GO" id="GO:0042597">
    <property type="term" value="C:periplasmic space"/>
    <property type="evidence" value="ECO:0007669"/>
    <property type="project" value="UniProtKB-SubCell"/>
</dbReference>
<comment type="similarity">
    <text evidence="3 13">Belongs to the glycosyl hydrolase 3 family.</text>
</comment>
<keyword evidence="5" id="KW-0732">Signal</keyword>
<dbReference type="FunFam" id="2.60.40.10:FF:000495">
    <property type="entry name" value="Periplasmic beta-glucosidase"/>
    <property type="match status" value="1"/>
</dbReference>
<dbReference type="GO" id="GO:0009251">
    <property type="term" value="P:glucan catabolic process"/>
    <property type="evidence" value="ECO:0007669"/>
    <property type="project" value="TreeGrafter"/>
</dbReference>
<dbReference type="SMART" id="SM01217">
    <property type="entry name" value="Fn3_like"/>
    <property type="match status" value="1"/>
</dbReference>
<dbReference type="InterPro" id="IPR017853">
    <property type="entry name" value="GH"/>
</dbReference>
<dbReference type="PANTHER" id="PTHR30620:SF16">
    <property type="entry name" value="LYSOSOMAL BETA GLUCOSIDASE"/>
    <property type="match status" value="1"/>
</dbReference>
<evidence type="ECO:0000313" key="16">
    <source>
        <dbReference type="EMBL" id="SCB97494.1"/>
    </source>
</evidence>
<dbReference type="InterPro" id="IPR002772">
    <property type="entry name" value="Glyco_hydro_3_C"/>
</dbReference>
<evidence type="ECO:0000256" key="1">
    <source>
        <dbReference type="ARBA" id="ARBA00000448"/>
    </source>
</evidence>
<evidence type="ECO:0000256" key="11">
    <source>
        <dbReference type="ARBA" id="ARBA00032594"/>
    </source>
</evidence>
<comment type="subcellular location">
    <subcellularLocation>
        <location evidence="2">Periplasm</location>
    </subcellularLocation>
</comment>
<dbReference type="Gene3D" id="3.20.20.300">
    <property type="entry name" value="Glycoside hydrolase, family 3, N-terminal domain"/>
    <property type="match status" value="1"/>
</dbReference>